<evidence type="ECO:0000256" key="2">
    <source>
        <dbReference type="SAM" id="MobiDB-lite"/>
    </source>
</evidence>
<gene>
    <name evidence="3" type="ORF">PPERSA_04533</name>
</gene>
<feature type="coiled-coil region" evidence="1">
    <location>
        <begin position="642"/>
        <end position="685"/>
    </location>
</feature>
<feature type="region of interest" description="Disordered" evidence="2">
    <location>
        <begin position="363"/>
        <end position="386"/>
    </location>
</feature>
<evidence type="ECO:0000313" key="4">
    <source>
        <dbReference type="Proteomes" id="UP000054937"/>
    </source>
</evidence>
<comment type="caution">
    <text evidence="3">The sequence shown here is derived from an EMBL/GenBank/DDBJ whole genome shotgun (WGS) entry which is preliminary data.</text>
</comment>
<keyword evidence="1" id="KW-0175">Coiled coil</keyword>
<feature type="compositionally biased region" description="Basic and acidic residues" evidence="2">
    <location>
        <begin position="601"/>
        <end position="612"/>
    </location>
</feature>
<feature type="compositionally biased region" description="Polar residues" evidence="2">
    <location>
        <begin position="436"/>
        <end position="447"/>
    </location>
</feature>
<proteinExistence type="predicted"/>
<evidence type="ECO:0000256" key="1">
    <source>
        <dbReference type="SAM" id="Coils"/>
    </source>
</evidence>
<dbReference type="EMBL" id="LDAU01000107">
    <property type="protein sequence ID" value="KRX05496.1"/>
    <property type="molecule type" value="Genomic_DNA"/>
</dbReference>
<feature type="compositionally biased region" description="Polar residues" evidence="2">
    <location>
        <begin position="455"/>
        <end position="465"/>
    </location>
</feature>
<accession>A0A0V0QU88</accession>
<reference evidence="3 4" key="1">
    <citation type="journal article" date="2015" name="Sci. Rep.">
        <title>Genome of the facultative scuticociliatosis pathogen Pseudocohnilembus persalinus provides insight into its virulence through horizontal gene transfer.</title>
        <authorList>
            <person name="Xiong J."/>
            <person name="Wang G."/>
            <person name="Cheng J."/>
            <person name="Tian M."/>
            <person name="Pan X."/>
            <person name="Warren A."/>
            <person name="Jiang C."/>
            <person name="Yuan D."/>
            <person name="Miao W."/>
        </authorList>
    </citation>
    <scope>NUCLEOTIDE SEQUENCE [LARGE SCALE GENOMIC DNA]</scope>
    <source>
        <strain evidence="3">36N120E</strain>
    </source>
</reference>
<feature type="region of interest" description="Disordered" evidence="2">
    <location>
        <begin position="573"/>
        <end position="629"/>
    </location>
</feature>
<evidence type="ECO:0000313" key="3">
    <source>
        <dbReference type="EMBL" id="KRX05496.1"/>
    </source>
</evidence>
<feature type="region of interest" description="Disordered" evidence="2">
    <location>
        <begin position="691"/>
        <end position="712"/>
    </location>
</feature>
<feature type="region of interest" description="Disordered" evidence="2">
    <location>
        <begin position="428"/>
        <end position="472"/>
    </location>
</feature>
<name>A0A0V0QU88_PSEPJ</name>
<dbReference type="AlphaFoldDB" id="A0A0V0QU88"/>
<sequence>MFGVSPNPRKYYEQSEYLECSNCQTGYQFIFDQMDTKFPSWHCMKYDYNYEDNLQKNYQNCWLIEYEDKNDQIIQEIILEKNQIYYADGKQQCEIYVKFLKEELVLLYNVNFIVLRESVVRFALSQQYNIVSPDFEKYQGDKLIGKDQIVVAEILSPQNRIFYSFWSLQKKMKKLQDDIFIENELKNELLQFIYQKYMEQSQDQFDYLNQLQNKEYYELKEKIVREQRINDLKKLKGGVEDIIVLQNKEQDQEIQENKLQNRIEYQKNNNISTKKQGLQIKEMNNGGSGQFQIQDLKKINAPLKLKQSSDQEQMIVSRKDSEKQSKSFISEVSYEAKTGFQLLEQQVQQNKSDIEKGNIIQIQKDDKQNQEFDDCNTNEMKSDGENKEIEQKIKQSNRQQLKNKSEVFVKQQVEDKFQKENRSLVLQKDQKKQELNKQINGKQNVIENQDEKNQVKQNSQKMQIQTKEKKEQHEILNRENLQQLENQQNQQQQQLQMKSILEKNDKCEQNNNKNNNIQNQQQQQLFDGLSSDQVQSSIGGSNGEQMDLLKNYYNNQNKIKKNQLGIIDDNEEIDQEQNNQNQEKDLDIKKSKRGRNSSRFRNLEEKYSKRSENQSIITESESKLSKSTKNKFLNRNLDKFYMQMAQNQNQNQNINQMKIENKENQENLKNQIQNEDQNEFSLQEECLSPKEFSEQKLKQKKNSQDDDENDDDLLRNLMNVKYTHM</sequence>
<protein>
    <submittedName>
        <fullName evidence="3">Uncharacterized protein</fullName>
    </submittedName>
</protein>
<dbReference type="Proteomes" id="UP000054937">
    <property type="component" value="Unassembled WGS sequence"/>
</dbReference>
<organism evidence="3 4">
    <name type="scientific">Pseudocohnilembus persalinus</name>
    <name type="common">Ciliate</name>
    <dbReference type="NCBI Taxonomy" id="266149"/>
    <lineage>
        <taxon>Eukaryota</taxon>
        <taxon>Sar</taxon>
        <taxon>Alveolata</taxon>
        <taxon>Ciliophora</taxon>
        <taxon>Intramacronucleata</taxon>
        <taxon>Oligohymenophorea</taxon>
        <taxon>Scuticociliatia</taxon>
        <taxon>Philasterida</taxon>
        <taxon>Pseudocohnilembidae</taxon>
        <taxon>Pseudocohnilembus</taxon>
    </lineage>
</organism>
<dbReference type="InParanoid" id="A0A0V0QU88"/>
<keyword evidence="4" id="KW-1185">Reference proteome</keyword>